<keyword evidence="2 4" id="KW-0238">DNA-binding</keyword>
<evidence type="ECO:0000256" key="3">
    <source>
        <dbReference type="ARBA" id="ARBA00023163"/>
    </source>
</evidence>
<evidence type="ECO:0000259" key="6">
    <source>
        <dbReference type="PROSITE" id="PS50977"/>
    </source>
</evidence>
<feature type="DNA-binding region" description="H-T-H motif" evidence="4">
    <location>
        <begin position="30"/>
        <end position="49"/>
    </location>
</feature>
<dbReference type="PANTHER" id="PTHR47506">
    <property type="entry name" value="TRANSCRIPTIONAL REGULATORY PROTEIN"/>
    <property type="match status" value="1"/>
</dbReference>
<dbReference type="Pfam" id="PF00440">
    <property type="entry name" value="TetR_N"/>
    <property type="match status" value="1"/>
</dbReference>
<accession>A0A4P2Q388</accession>
<reference evidence="7 8" key="1">
    <citation type="submission" date="2015-09" db="EMBL/GenBank/DDBJ databases">
        <title>Sorangium comparison.</title>
        <authorList>
            <person name="Zaburannyi N."/>
            <person name="Bunk B."/>
            <person name="Overmann J."/>
            <person name="Mueller R."/>
        </authorList>
    </citation>
    <scope>NUCLEOTIDE SEQUENCE [LARGE SCALE GENOMIC DNA]</scope>
    <source>
        <strain evidence="7 8">So ceGT47</strain>
    </source>
</reference>
<evidence type="ECO:0000313" key="7">
    <source>
        <dbReference type="EMBL" id="AUX23774.1"/>
    </source>
</evidence>
<sequence>MAPRVYASARDRILDAAERLLVSEGLAGLSVESVAAAAGVSKGGFFHHFKTKDAMLLAMLDRLIETVEGQITARAADDPEPRGARLRAHIALSIDGSPEPVIPRGLMTALLQAVASQPAMRRRAHELNVAAVARDVGEDIPEGRAMVVQLALDGLGVAQDMGVQLTARQRLALRDTLMALARPEASSRRRRQAAPAPPKGRRT</sequence>
<dbReference type="GO" id="GO:0003677">
    <property type="term" value="F:DNA binding"/>
    <property type="evidence" value="ECO:0007669"/>
    <property type="project" value="UniProtKB-UniRule"/>
</dbReference>
<proteinExistence type="predicted"/>
<evidence type="ECO:0000256" key="4">
    <source>
        <dbReference type="PROSITE-ProRule" id="PRU00335"/>
    </source>
</evidence>
<keyword evidence="1" id="KW-0805">Transcription regulation</keyword>
<gene>
    <name evidence="7" type="ORF">SOCEGT47_043040</name>
</gene>
<dbReference type="InterPro" id="IPR023772">
    <property type="entry name" value="DNA-bd_HTH_TetR-type_CS"/>
</dbReference>
<dbReference type="Gene3D" id="1.10.357.10">
    <property type="entry name" value="Tetracycline Repressor, domain 2"/>
    <property type="match status" value="1"/>
</dbReference>
<evidence type="ECO:0000256" key="5">
    <source>
        <dbReference type="SAM" id="MobiDB-lite"/>
    </source>
</evidence>
<dbReference type="SUPFAM" id="SSF46689">
    <property type="entry name" value="Homeodomain-like"/>
    <property type="match status" value="1"/>
</dbReference>
<dbReference type="InterPro" id="IPR001647">
    <property type="entry name" value="HTH_TetR"/>
</dbReference>
<protein>
    <recommendedName>
        <fullName evidence="6">HTH tetR-type domain-containing protein</fullName>
    </recommendedName>
</protein>
<dbReference type="Proteomes" id="UP000295781">
    <property type="component" value="Chromosome"/>
</dbReference>
<dbReference type="EMBL" id="CP012670">
    <property type="protein sequence ID" value="AUX23774.1"/>
    <property type="molecule type" value="Genomic_DNA"/>
</dbReference>
<feature type="domain" description="HTH tetR-type" evidence="6">
    <location>
        <begin position="7"/>
        <end position="67"/>
    </location>
</feature>
<dbReference type="PRINTS" id="PR00455">
    <property type="entry name" value="HTHTETR"/>
</dbReference>
<keyword evidence="3" id="KW-0804">Transcription</keyword>
<dbReference type="InterPro" id="IPR041479">
    <property type="entry name" value="TetR_CgmR_C"/>
</dbReference>
<dbReference type="InterPro" id="IPR009057">
    <property type="entry name" value="Homeodomain-like_sf"/>
</dbReference>
<dbReference type="PROSITE" id="PS01081">
    <property type="entry name" value="HTH_TETR_1"/>
    <property type="match status" value="1"/>
</dbReference>
<evidence type="ECO:0000313" key="8">
    <source>
        <dbReference type="Proteomes" id="UP000295781"/>
    </source>
</evidence>
<dbReference type="Pfam" id="PF17937">
    <property type="entry name" value="TetR_C_28"/>
    <property type="match status" value="1"/>
</dbReference>
<feature type="region of interest" description="Disordered" evidence="5">
    <location>
        <begin position="182"/>
        <end position="203"/>
    </location>
</feature>
<organism evidence="7 8">
    <name type="scientific">Sorangium cellulosum</name>
    <name type="common">Polyangium cellulosum</name>
    <dbReference type="NCBI Taxonomy" id="56"/>
    <lineage>
        <taxon>Bacteria</taxon>
        <taxon>Pseudomonadati</taxon>
        <taxon>Myxococcota</taxon>
        <taxon>Polyangia</taxon>
        <taxon>Polyangiales</taxon>
        <taxon>Polyangiaceae</taxon>
        <taxon>Sorangium</taxon>
    </lineage>
</organism>
<name>A0A4P2Q388_SORCE</name>
<dbReference type="AlphaFoldDB" id="A0A4P2Q388"/>
<evidence type="ECO:0000256" key="2">
    <source>
        <dbReference type="ARBA" id="ARBA00023125"/>
    </source>
</evidence>
<dbReference type="PROSITE" id="PS50977">
    <property type="entry name" value="HTH_TETR_2"/>
    <property type="match status" value="1"/>
</dbReference>
<dbReference type="OrthoDB" id="9809772at2"/>
<dbReference type="RefSeq" id="WP_129349191.1">
    <property type="nucleotide sequence ID" value="NZ_CP012670.1"/>
</dbReference>
<dbReference type="PANTHER" id="PTHR47506:SF6">
    <property type="entry name" value="HTH-TYPE TRANSCRIPTIONAL REPRESSOR NEMR"/>
    <property type="match status" value="1"/>
</dbReference>
<evidence type="ECO:0000256" key="1">
    <source>
        <dbReference type="ARBA" id="ARBA00023015"/>
    </source>
</evidence>